<keyword evidence="5" id="KW-0804">Transcription</keyword>
<dbReference type="PANTHER" id="PTHR15138:SF14">
    <property type="entry name" value="TRANSCRIPTION INITIATION FACTOR TFIID SUBUNIT 4"/>
    <property type="match status" value="1"/>
</dbReference>
<feature type="region of interest" description="Disordered" evidence="9">
    <location>
        <begin position="1"/>
        <end position="62"/>
    </location>
</feature>
<dbReference type="PANTHER" id="PTHR15138">
    <property type="entry name" value="TRANSCRIPTION INITIATION FACTOR TFIID SUBUNIT 4"/>
    <property type="match status" value="1"/>
</dbReference>
<gene>
    <name evidence="11" type="ORF">SAPINGB_P003855</name>
</gene>
<evidence type="ECO:0000259" key="10">
    <source>
        <dbReference type="Pfam" id="PF05236"/>
    </source>
</evidence>
<evidence type="ECO:0000313" key="12">
    <source>
        <dbReference type="Proteomes" id="UP000398389"/>
    </source>
</evidence>
<feature type="compositionally biased region" description="Basic and acidic residues" evidence="9">
    <location>
        <begin position="229"/>
        <end position="239"/>
    </location>
</feature>
<evidence type="ECO:0000256" key="9">
    <source>
        <dbReference type="SAM" id="MobiDB-lite"/>
    </source>
</evidence>
<evidence type="ECO:0000256" key="8">
    <source>
        <dbReference type="ARBA" id="ARBA00031747"/>
    </source>
</evidence>
<evidence type="ECO:0000256" key="6">
    <source>
        <dbReference type="ARBA" id="ARBA00023242"/>
    </source>
</evidence>
<dbReference type="EMBL" id="CABVLU010000003">
    <property type="protein sequence ID" value="VVT53997.1"/>
    <property type="molecule type" value="Genomic_DNA"/>
</dbReference>
<feature type="compositionally biased region" description="Polar residues" evidence="9">
    <location>
        <begin position="1"/>
        <end position="19"/>
    </location>
</feature>
<evidence type="ECO:0000256" key="7">
    <source>
        <dbReference type="ARBA" id="ARBA00025346"/>
    </source>
</evidence>
<dbReference type="GO" id="GO:0005669">
    <property type="term" value="C:transcription factor TFIID complex"/>
    <property type="evidence" value="ECO:0007669"/>
    <property type="project" value="InterPro"/>
</dbReference>
<dbReference type="GO" id="GO:0016251">
    <property type="term" value="F:RNA polymerase II general transcription initiation factor activity"/>
    <property type="evidence" value="ECO:0007669"/>
    <property type="project" value="TreeGrafter"/>
</dbReference>
<dbReference type="GO" id="GO:0006367">
    <property type="term" value="P:transcription initiation at RNA polymerase II promoter"/>
    <property type="evidence" value="ECO:0007669"/>
    <property type="project" value="TreeGrafter"/>
</dbReference>
<feature type="compositionally biased region" description="Low complexity" evidence="9">
    <location>
        <begin position="31"/>
        <end position="50"/>
    </location>
</feature>
<proteinExistence type="inferred from homology"/>
<sequence length="397" mass="42498">MSDNQSASAYSSKRTSPAPASQPVPKRVKVSNESSSPSIINSSHGPIIPGTGNAPSSSSLDPEMLSDALLSAGVDIKEEESLLSRSLYGSGTSSGSKYSTSITSGVGSGGTSFNDGGINGHILKESYGVSAPVLPPLLERIYEYQQRRNQTPFLDPGRLQYIFNSHAHDMGLSLSKDIREVDAMLTLISYSCQEWLSDIITSSLVISRHRRRSRNNVHSEVSRALRNIAQKEKEDEEKRLVRKAQKIGENDENGEGKGASGNGSGSGLSKKERNNADDSNTNEEGTKARGRGRGTQSDEINYSAANATVQMMTSGSKRKYSWLTEGTNTGGVGNATNAAGSALNIRGSGAGLRSDGTVRYREVREEQGLVVRDLILALEHQRAGVLNAILKGYSKKS</sequence>
<feature type="compositionally biased region" description="Gly residues" evidence="9">
    <location>
        <begin position="256"/>
        <end position="266"/>
    </location>
</feature>
<keyword evidence="12" id="KW-1185">Reference proteome</keyword>
<dbReference type="Proteomes" id="UP000398389">
    <property type="component" value="Unassembled WGS sequence"/>
</dbReference>
<feature type="domain" description="Transcription initiation factor TFIID component TAF4 C-terminal" evidence="10">
    <location>
        <begin position="143"/>
        <end position="393"/>
    </location>
</feature>
<dbReference type="CDD" id="cd08045">
    <property type="entry name" value="HFD_TAF4"/>
    <property type="match status" value="1"/>
</dbReference>
<dbReference type="InterPro" id="IPR045144">
    <property type="entry name" value="TAF4"/>
</dbReference>
<name>A0A5E8BWX1_9ASCO</name>
<evidence type="ECO:0000256" key="2">
    <source>
        <dbReference type="ARBA" id="ARBA00006178"/>
    </source>
</evidence>
<keyword evidence="4" id="KW-0805">Transcription regulation</keyword>
<dbReference type="InterPro" id="IPR007900">
    <property type="entry name" value="TAF4_C"/>
</dbReference>
<dbReference type="OrthoDB" id="21060at2759"/>
<comment type="similarity">
    <text evidence="2">Belongs to the TAF4 family.</text>
</comment>
<organism evidence="11 12">
    <name type="scientific">Magnusiomyces paraingens</name>
    <dbReference type="NCBI Taxonomy" id="2606893"/>
    <lineage>
        <taxon>Eukaryota</taxon>
        <taxon>Fungi</taxon>
        <taxon>Dikarya</taxon>
        <taxon>Ascomycota</taxon>
        <taxon>Saccharomycotina</taxon>
        <taxon>Dipodascomycetes</taxon>
        <taxon>Dipodascales</taxon>
        <taxon>Dipodascaceae</taxon>
        <taxon>Magnusiomyces</taxon>
    </lineage>
</organism>
<dbReference type="GeneID" id="43582670"/>
<evidence type="ECO:0000256" key="5">
    <source>
        <dbReference type="ARBA" id="ARBA00023163"/>
    </source>
</evidence>
<comment type="function">
    <text evidence="7">Functions as a component of the DNA-binding general transcription factor complex TFIID. Binding of TFIID to a promoter (with or without TATA element) is the initial step in pre-initiation complex (PIC) formation. TFIID plays a key role in the regulation of gene expression by RNA polymerase II through different activities such as transcription activator interaction, core promoter recognition and selectivity, TFIIA and TFIIB interaction, chromatin modification (histone acetylation by TAF1), facilitation of DNA opening and initiation of transcription.</text>
</comment>
<dbReference type="GO" id="GO:0003677">
    <property type="term" value="F:DNA binding"/>
    <property type="evidence" value="ECO:0007669"/>
    <property type="project" value="TreeGrafter"/>
</dbReference>
<evidence type="ECO:0000256" key="1">
    <source>
        <dbReference type="ARBA" id="ARBA00004123"/>
    </source>
</evidence>
<evidence type="ECO:0000256" key="3">
    <source>
        <dbReference type="ARBA" id="ARBA00017306"/>
    </source>
</evidence>
<accession>A0A5E8BWX1</accession>
<reference evidence="11 12" key="1">
    <citation type="submission" date="2019-09" db="EMBL/GenBank/DDBJ databases">
        <authorList>
            <person name="Brejova B."/>
        </authorList>
    </citation>
    <scope>NUCLEOTIDE SEQUENCE [LARGE SCALE GENOMIC DNA]</scope>
</reference>
<feature type="region of interest" description="Disordered" evidence="9">
    <location>
        <begin position="228"/>
        <end position="299"/>
    </location>
</feature>
<comment type="subcellular location">
    <subcellularLocation>
        <location evidence="1">Nucleus</location>
    </subcellularLocation>
</comment>
<dbReference type="Pfam" id="PF05236">
    <property type="entry name" value="TAF4"/>
    <property type="match status" value="1"/>
</dbReference>
<evidence type="ECO:0000256" key="4">
    <source>
        <dbReference type="ARBA" id="ARBA00023015"/>
    </source>
</evidence>
<protein>
    <recommendedName>
        <fullName evidence="3">Transcription initiation factor TFIID subunit 4</fullName>
    </recommendedName>
    <alternativeName>
        <fullName evidence="8">TBP-associated factor 4</fullName>
    </alternativeName>
</protein>
<evidence type="ECO:0000313" key="11">
    <source>
        <dbReference type="EMBL" id="VVT53997.1"/>
    </source>
</evidence>
<keyword evidence="6" id="KW-0539">Nucleus</keyword>
<dbReference type="RefSeq" id="XP_031854461.1">
    <property type="nucleotide sequence ID" value="XM_031998570.1"/>
</dbReference>
<dbReference type="AlphaFoldDB" id="A0A5E8BWX1"/>